<gene>
    <name evidence="3" type="ORF">TRAPUB_3259</name>
</gene>
<dbReference type="PROSITE" id="PS00109">
    <property type="entry name" value="PROTEIN_KINASE_TYR"/>
    <property type="match status" value="1"/>
</dbReference>
<proteinExistence type="predicted"/>
<feature type="compositionally biased region" description="Low complexity" evidence="1">
    <location>
        <begin position="716"/>
        <end position="728"/>
    </location>
</feature>
<evidence type="ECO:0000313" key="3">
    <source>
        <dbReference type="EMBL" id="OJT05909.1"/>
    </source>
</evidence>
<dbReference type="GO" id="GO:0004672">
    <property type="term" value="F:protein kinase activity"/>
    <property type="evidence" value="ECO:0007669"/>
    <property type="project" value="InterPro"/>
</dbReference>
<feature type="region of interest" description="Disordered" evidence="1">
    <location>
        <begin position="754"/>
        <end position="807"/>
    </location>
</feature>
<dbReference type="OrthoDB" id="2739517at2759"/>
<dbReference type="SUPFAM" id="SSF56112">
    <property type="entry name" value="Protein kinase-like (PK-like)"/>
    <property type="match status" value="1"/>
</dbReference>
<dbReference type="InterPro" id="IPR008266">
    <property type="entry name" value="Tyr_kinase_AS"/>
</dbReference>
<sequence>METADSPHKAFRVNSQFATAKGDITDNRAELRSNMHRKITCITYDEFMHEFLQVPKPAQLSSPSFPSSLPAVPDPWKTVTYKKPTSQWSRRRPPPSSIIAKMMPRLSNRNPFNEMDDPASEVDMYDKITSALNRAKICKNYTFVPTPHKADTNGESREAVDCGMYPNSALGKLEIAPDNKFGRTVWSLVEIAIECKMHATGGDPFDQTIDIDEPIAEGRRHVLGQILSYANLVFRHQHRTCHYMLLFLGEFARIVRIDRSGIFATEKFSYREEGAKLANFLRCYIGRSAADRGHDTTAVRLDPESDEAKRMRARVEDLKKGDYVGQQFQTSLDPEWPWWKLEVTDEHNEGEKRYFLVGKPHFQAPGVAGRATRGYVALDADITKNDFVYLKDAWRVVSDNIDKEGAILEVLRTHEIEFVPTLICHGDVPGQETKTQEVWPRYHSDKKCHLKHHQHYRLVVKEVGKPLEEFTDGRQLFTAIFCAITAHEEAYKLGIIHRDISAGNILLYRETASGDWVGLLNDWELSKKLVDQTEEGRQPDRTGTWQFLSVNALNNRYKTIVVPDELESFFHVSLYMALRLLPHNCVESEVPRLLHDYFDDYSPHSTGRVCGQAKKTAMSDGRVDLSTYNLKKDGKILNLRFKWPGANPEGKEYPPQKLFTTFLSWFSAYYTLAQETEEDAAQQKGKVAKIVNTTARGALAKALSSAKGTSAEPNNLGRDSGPSLSPSSERSREVLKMLAKNLETHGAMRRELANALDNMEWPDDRGTDKKPEDDWVYPKEQVPLGSKRGSSTIDGSSGGRATKKIRS</sequence>
<organism evidence="3 4">
    <name type="scientific">Trametes pubescens</name>
    <name type="common">White-rot fungus</name>
    <dbReference type="NCBI Taxonomy" id="154538"/>
    <lineage>
        <taxon>Eukaryota</taxon>
        <taxon>Fungi</taxon>
        <taxon>Dikarya</taxon>
        <taxon>Basidiomycota</taxon>
        <taxon>Agaricomycotina</taxon>
        <taxon>Agaricomycetes</taxon>
        <taxon>Polyporales</taxon>
        <taxon>Polyporaceae</taxon>
        <taxon>Trametes</taxon>
    </lineage>
</organism>
<dbReference type="EMBL" id="MNAD01001366">
    <property type="protein sequence ID" value="OJT05909.1"/>
    <property type="molecule type" value="Genomic_DNA"/>
</dbReference>
<dbReference type="OMA" id="NRAKICK"/>
<evidence type="ECO:0000256" key="1">
    <source>
        <dbReference type="SAM" id="MobiDB-lite"/>
    </source>
</evidence>
<accession>A0A1M2VE69</accession>
<dbReference type="PANTHER" id="PTHR38248:SF2">
    <property type="entry name" value="FUNK1 11"/>
    <property type="match status" value="1"/>
</dbReference>
<protein>
    <recommendedName>
        <fullName evidence="2">Fungal-type protein kinase domain-containing protein</fullName>
    </recommendedName>
</protein>
<evidence type="ECO:0000313" key="4">
    <source>
        <dbReference type="Proteomes" id="UP000184267"/>
    </source>
</evidence>
<name>A0A1M2VE69_TRAPU</name>
<feature type="compositionally biased region" description="Basic and acidic residues" evidence="1">
    <location>
        <begin position="762"/>
        <end position="777"/>
    </location>
</feature>
<feature type="domain" description="Fungal-type protein kinase" evidence="2">
    <location>
        <begin position="442"/>
        <end position="576"/>
    </location>
</feature>
<evidence type="ECO:0000259" key="2">
    <source>
        <dbReference type="Pfam" id="PF17667"/>
    </source>
</evidence>
<comment type="caution">
    <text evidence="3">The sequence shown here is derived from an EMBL/GenBank/DDBJ whole genome shotgun (WGS) entry which is preliminary data.</text>
</comment>
<feature type="region of interest" description="Disordered" evidence="1">
    <location>
        <begin position="704"/>
        <end position="731"/>
    </location>
</feature>
<dbReference type="InterPro" id="IPR011009">
    <property type="entry name" value="Kinase-like_dom_sf"/>
</dbReference>
<dbReference type="STRING" id="154538.A0A1M2VE69"/>
<dbReference type="PANTHER" id="PTHR38248">
    <property type="entry name" value="FUNK1 6"/>
    <property type="match status" value="1"/>
</dbReference>
<keyword evidence="4" id="KW-1185">Reference proteome</keyword>
<feature type="domain" description="Fungal-type protein kinase" evidence="2">
    <location>
        <begin position="220"/>
        <end position="433"/>
    </location>
</feature>
<reference evidence="3 4" key="1">
    <citation type="submission" date="2016-10" db="EMBL/GenBank/DDBJ databases">
        <title>Genome sequence of the basidiomycete white-rot fungus Trametes pubescens.</title>
        <authorList>
            <person name="Makela M.R."/>
            <person name="Granchi Z."/>
            <person name="Peng M."/>
            <person name="De Vries R.P."/>
            <person name="Grigoriev I."/>
            <person name="Riley R."/>
            <person name="Hilden K."/>
        </authorList>
    </citation>
    <scope>NUCLEOTIDE SEQUENCE [LARGE SCALE GENOMIC DNA]</scope>
    <source>
        <strain evidence="3 4">FBCC735</strain>
    </source>
</reference>
<dbReference type="InterPro" id="IPR040976">
    <property type="entry name" value="Pkinase_fungal"/>
</dbReference>
<dbReference type="Pfam" id="PF17667">
    <property type="entry name" value="Pkinase_fungal"/>
    <property type="match status" value="2"/>
</dbReference>
<dbReference type="Gene3D" id="1.10.510.10">
    <property type="entry name" value="Transferase(Phosphotransferase) domain 1"/>
    <property type="match status" value="1"/>
</dbReference>
<dbReference type="AlphaFoldDB" id="A0A1M2VE69"/>
<dbReference type="Proteomes" id="UP000184267">
    <property type="component" value="Unassembled WGS sequence"/>
</dbReference>